<comment type="caution">
    <text evidence="6">The sequence shown here is derived from an EMBL/GenBank/DDBJ whole genome shotgun (WGS) entry which is preliminary data.</text>
</comment>
<dbReference type="AlphaFoldDB" id="A0A1G4AY85"/>
<dbReference type="InterPro" id="IPR002893">
    <property type="entry name" value="Znf_MYND"/>
</dbReference>
<dbReference type="EMBL" id="MJBS01000106">
    <property type="protein sequence ID" value="OHE94104.1"/>
    <property type="molecule type" value="Genomic_DNA"/>
</dbReference>
<keyword evidence="7" id="KW-1185">Reference proteome</keyword>
<protein>
    <recommendedName>
        <fullName evidence="5">MYND-type domain-containing protein</fullName>
    </recommendedName>
</protein>
<evidence type="ECO:0000256" key="4">
    <source>
        <dbReference type="PROSITE-ProRule" id="PRU00134"/>
    </source>
</evidence>
<keyword evidence="1" id="KW-0479">Metal-binding</keyword>
<dbReference type="PROSITE" id="PS50865">
    <property type="entry name" value="ZF_MYND_2"/>
    <property type="match status" value="1"/>
</dbReference>
<reference evidence="6 7" key="1">
    <citation type="submission" date="2016-09" db="EMBL/GenBank/DDBJ databases">
        <authorList>
            <person name="Capua I."/>
            <person name="De Benedictis P."/>
            <person name="Joannis T."/>
            <person name="Lombin L.H."/>
            <person name="Cattoli G."/>
        </authorList>
    </citation>
    <scope>NUCLEOTIDE SEQUENCE [LARGE SCALE GENOMIC DNA]</scope>
    <source>
        <strain evidence="6 7">IMI 309357</strain>
    </source>
</reference>
<dbReference type="GeneID" id="34563698"/>
<evidence type="ECO:0000256" key="2">
    <source>
        <dbReference type="ARBA" id="ARBA00022771"/>
    </source>
</evidence>
<evidence type="ECO:0000259" key="5">
    <source>
        <dbReference type="PROSITE" id="PS50865"/>
    </source>
</evidence>
<dbReference type="Proteomes" id="UP000176998">
    <property type="component" value="Unassembled WGS sequence"/>
</dbReference>
<dbReference type="RefSeq" id="XP_022471267.1">
    <property type="nucleotide sequence ID" value="XM_022622188.1"/>
</dbReference>
<dbReference type="SUPFAM" id="SSF144232">
    <property type="entry name" value="HIT/MYND zinc finger-like"/>
    <property type="match status" value="1"/>
</dbReference>
<dbReference type="Pfam" id="PF01753">
    <property type="entry name" value="zf-MYND"/>
    <property type="match status" value="1"/>
</dbReference>
<organism evidence="6 7">
    <name type="scientific">Colletotrichum orchidophilum</name>
    <dbReference type="NCBI Taxonomy" id="1209926"/>
    <lineage>
        <taxon>Eukaryota</taxon>
        <taxon>Fungi</taxon>
        <taxon>Dikarya</taxon>
        <taxon>Ascomycota</taxon>
        <taxon>Pezizomycotina</taxon>
        <taxon>Sordariomycetes</taxon>
        <taxon>Hypocreomycetidae</taxon>
        <taxon>Glomerellales</taxon>
        <taxon>Glomerellaceae</taxon>
        <taxon>Colletotrichum</taxon>
    </lineage>
</organism>
<evidence type="ECO:0000313" key="7">
    <source>
        <dbReference type="Proteomes" id="UP000176998"/>
    </source>
</evidence>
<accession>A0A1G4AY85</accession>
<evidence type="ECO:0000256" key="3">
    <source>
        <dbReference type="ARBA" id="ARBA00022833"/>
    </source>
</evidence>
<gene>
    <name evidence="6" type="ORF">CORC01_10561</name>
</gene>
<dbReference type="STRING" id="1209926.A0A1G4AY85"/>
<keyword evidence="2 4" id="KW-0863">Zinc-finger</keyword>
<evidence type="ECO:0000313" key="6">
    <source>
        <dbReference type="EMBL" id="OHE94104.1"/>
    </source>
</evidence>
<evidence type="ECO:0000256" key="1">
    <source>
        <dbReference type="ARBA" id="ARBA00022723"/>
    </source>
</evidence>
<dbReference type="GO" id="GO:0008270">
    <property type="term" value="F:zinc ion binding"/>
    <property type="evidence" value="ECO:0007669"/>
    <property type="project" value="UniProtKB-KW"/>
</dbReference>
<dbReference type="Gene3D" id="6.10.140.2220">
    <property type="match status" value="1"/>
</dbReference>
<name>A0A1G4AY85_9PEZI</name>
<sequence>MDIDVQQFNTLPRPQTLDCGAPNHWVIGSRRIDVLPPTDVVIFVMPQTVCGMVIGPLVDWPSMTRSEKAKCLAPRLIDAFINGSSYPSYSYSDDVEPLAPWTWTCVDEERCHIGGTCSSEESDAIDKMFSCIKPAVAQLAILPGDRSRCHGCGYSKEFLPDLRKCTGCLKAWYHSEECQFQHWGTHMPVCLVQGRKDDSSGAPPAHVKDSRLNALRYYNTVARTSPEAQVLMLSLNIAIPNAKASPDNGLFISHAAYIAGTPYRSPRPATDAEEDKLTRIQQMQETIRHNMEINCGTSHKDMMALVSKAPDTRLERDLYQVALTTMAMGYDASMTQLAARMENDKFAKVDLR</sequence>
<proteinExistence type="predicted"/>
<dbReference type="OrthoDB" id="432970at2759"/>
<keyword evidence="3" id="KW-0862">Zinc</keyword>
<feature type="domain" description="MYND-type" evidence="5">
    <location>
        <begin position="149"/>
        <end position="190"/>
    </location>
</feature>